<evidence type="ECO:0000259" key="1">
    <source>
        <dbReference type="SMART" id="SM00834"/>
    </source>
</evidence>
<name>A0A0F7LC12_9VIRU</name>
<protein>
    <recommendedName>
        <fullName evidence="1">Putative regulatory protein FmdB zinc ribbon domain-containing protein</fullName>
    </recommendedName>
</protein>
<reference evidence="2" key="1">
    <citation type="journal article" date="2015" name="Front. Microbiol.">
        <title>Combining genomic sequencing methods to explore viral diversity and reveal potential virus-host interactions.</title>
        <authorList>
            <person name="Chow C.E."/>
            <person name="Winget D.M."/>
            <person name="White R.A.III."/>
            <person name="Hallam S.J."/>
            <person name="Suttle C.A."/>
        </authorList>
    </citation>
    <scope>NUCLEOTIDE SEQUENCE</scope>
    <source>
        <strain evidence="2">Oxic3_2</strain>
    </source>
</reference>
<sequence>MPRYVYECSVCDGQFQVHHGMSEEQEKCELCGETKIHRIPQMTYVQNKQTQSAQRVEQAIEENREILKQASKEAKDNMYDG</sequence>
<accession>A0A0F7LC12</accession>
<dbReference type="InterPro" id="IPR013429">
    <property type="entry name" value="Regulatory_FmdB_Zinc_ribbon"/>
</dbReference>
<dbReference type="EMBL" id="KR029608">
    <property type="protein sequence ID" value="AKH48736.1"/>
    <property type="molecule type" value="Genomic_DNA"/>
</dbReference>
<dbReference type="NCBIfam" id="TIGR02605">
    <property type="entry name" value="CxxC_CxxC_SSSS"/>
    <property type="match status" value="1"/>
</dbReference>
<dbReference type="Pfam" id="PF09723">
    <property type="entry name" value="Zn_ribbon_8"/>
    <property type="match status" value="1"/>
</dbReference>
<proteinExistence type="predicted"/>
<dbReference type="SMART" id="SM00834">
    <property type="entry name" value="CxxC_CXXC_SSSS"/>
    <property type="match status" value="1"/>
</dbReference>
<evidence type="ECO:0000313" key="2">
    <source>
        <dbReference type="EMBL" id="AKH48736.1"/>
    </source>
</evidence>
<reference evidence="2" key="2">
    <citation type="submission" date="2015-03" db="EMBL/GenBank/DDBJ databases">
        <authorList>
            <person name="Chow C.-E.T."/>
            <person name="Winget D.M."/>
            <person name="White R.A.III."/>
            <person name="Hallam S.J."/>
            <person name="Suttle C.A."/>
        </authorList>
    </citation>
    <scope>NUCLEOTIDE SEQUENCE</scope>
    <source>
        <strain evidence="2">Oxic3_2</strain>
    </source>
</reference>
<feature type="domain" description="Putative regulatory protein FmdB zinc ribbon" evidence="1">
    <location>
        <begin position="1"/>
        <end position="41"/>
    </location>
</feature>
<organism evidence="2">
    <name type="scientific">uncultured marine virus</name>
    <dbReference type="NCBI Taxonomy" id="186617"/>
    <lineage>
        <taxon>Viruses</taxon>
        <taxon>environmental samples</taxon>
    </lineage>
</organism>